<comment type="caution">
    <text evidence="2">The sequence shown here is derived from an EMBL/GenBank/DDBJ whole genome shotgun (WGS) entry which is preliminary data.</text>
</comment>
<feature type="compositionally biased region" description="Polar residues" evidence="1">
    <location>
        <begin position="117"/>
        <end position="129"/>
    </location>
</feature>
<dbReference type="Proteomes" id="UP000481643">
    <property type="component" value="Unassembled WGS sequence"/>
</dbReference>
<sequence length="171" mass="18715">MTDLISALEELRDEVPVLKMAEANKSPTRRLMESVDLFKQLIDLKFRPSQVYAKVMDTDGIKEIRVTSGMTDEAYKQHFASVYNAYKRDLRKKASKSVKAKPAPKVTVANAAPAKTSTSEIAMSTTPAPTSDVVEPTSEVPVAETKAEKKTEKPGTPALTTGGRVDRLANF</sequence>
<evidence type="ECO:0000313" key="2">
    <source>
        <dbReference type="EMBL" id="KAB2680047.1"/>
    </source>
</evidence>
<name>A0A6L3Y9Q2_9HYPH</name>
<gene>
    <name evidence="2" type="ORF">F9L08_21860</name>
</gene>
<dbReference type="AlphaFoldDB" id="A0A6L3Y9Q2"/>
<reference evidence="2 3" key="1">
    <citation type="submission" date="2019-09" db="EMBL/GenBank/DDBJ databases">
        <title>Taxonomic organization of the family Brucellaceae based on a phylogenomic approach.</title>
        <authorList>
            <person name="Leclercq S."/>
            <person name="Cloeckaert A."/>
            <person name="Zygmunt M.S."/>
        </authorList>
    </citation>
    <scope>NUCLEOTIDE SEQUENCE [LARGE SCALE GENOMIC DNA]</scope>
    <source>
        <strain evidence="2 3">WS1830</strain>
    </source>
</reference>
<dbReference type="EMBL" id="WBVX01000029">
    <property type="protein sequence ID" value="KAB2680047.1"/>
    <property type="molecule type" value="Genomic_DNA"/>
</dbReference>
<dbReference type="RefSeq" id="WP_151652952.1">
    <property type="nucleotide sequence ID" value="NZ_WBVX01000029.1"/>
</dbReference>
<accession>A0A6L3Y9Q2</accession>
<organism evidence="2 3">
    <name type="scientific">Brucella tritici</name>
    <dbReference type="NCBI Taxonomy" id="94626"/>
    <lineage>
        <taxon>Bacteria</taxon>
        <taxon>Pseudomonadati</taxon>
        <taxon>Pseudomonadota</taxon>
        <taxon>Alphaproteobacteria</taxon>
        <taxon>Hyphomicrobiales</taxon>
        <taxon>Brucellaceae</taxon>
        <taxon>Brucella/Ochrobactrum group</taxon>
        <taxon>Brucella</taxon>
    </lineage>
</organism>
<feature type="region of interest" description="Disordered" evidence="1">
    <location>
        <begin position="110"/>
        <end position="171"/>
    </location>
</feature>
<evidence type="ECO:0000256" key="1">
    <source>
        <dbReference type="SAM" id="MobiDB-lite"/>
    </source>
</evidence>
<proteinExistence type="predicted"/>
<protein>
    <submittedName>
        <fullName evidence="2">Uncharacterized protein</fullName>
    </submittedName>
</protein>
<evidence type="ECO:0000313" key="3">
    <source>
        <dbReference type="Proteomes" id="UP000481643"/>
    </source>
</evidence>